<feature type="chain" id="PRO_5020337243" description="Beta-lactamase-related domain-containing protein" evidence="2">
    <location>
        <begin position="23"/>
        <end position="606"/>
    </location>
</feature>
<evidence type="ECO:0000256" key="2">
    <source>
        <dbReference type="SAM" id="SignalP"/>
    </source>
</evidence>
<dbReference type="InterPro" id="IPR012338">
    <property type="entry name" value="Beta-lactam/transpept-like"/>
</dbReference>
<keyword evidence="1" id="KW-0802">TPR repeat</keyword>
<accession>A0A4Q2UQE2</accession>
<dbReference type="Proteomes" id="UP000290407">
    <property type="component" value="Unassembled WGS sequence"/>
</dbReference>
<dbReference type="SUPFAM" id="SSF48452">
    <property type="entry name" value="TPR-like"/>
    <property type="match status" value="1"/>
</dbReference>
<dbReference type="InterPro" id="IPR011990">
    <property type="entry name" value="TPR-like_helical_dom_sf"/>
</dbReference>
<sequence length="606" mass="67098">MTVRTLLPALWLILSVVNNAWAQPPARLADRIAAVENNLIPYVPVAGLNGWSLEERMRFHQVPGLTVAVIRDYKLDWQKSYGLADTVTRKPVTAETMFSAGSISKLVTAMAALRLVDQGKLDLDTPINQYLTSWKLAESDYTRKTPITLRMLLSHRGGTSQSSYFGYTPDRSSWPSVPDILAGKPGTESRPVVVNSEPGKEFRYSGGGYLVVQMALMDVMKQDFATLTETLLFKPLGLTRTTFAQPLPPALAPYASGAYSSNGWFKGMPYVYPQQAAAGLYATPAELARLMIDLQNSYRGRGGLLSQASARAMMQPLAVISEGFMREQIGLGAFLLQSALSTNERGRYFEHTGTNAGFIAYAIGSVEGGNGMVVMMNNNNGASELGKEIRRAVAQVYRWTDFLPKPLVPKVLPDTLLDAYVGRYRRGPDEVVSIRRAGNLLIEKINNGSDIICVPVGPDTIALTDYTAKAYFSRGQTGRIDSLRIEWDRKPWPRLPEDVYLPNELIRMNRLADAVTGYRALKLNVYQLTYMAYDFALSRPANLPAAETILELAREQYPKEGIVYARLGDLYQLRGEKQRAVDAFRQALLLDPADADTKQKLKGLGE</sequence>
<dbReference type="InterPro" id="IPR001466">
    <property type="entry name" value="Beta-lactam-related"/>
</dbReference>
<dbReference type="Pfam" id="PF00144">
    <property type="entry name" value="Beta-lactamase"/>
    <property type="match status" value="1"/>
</dbReference>
<evidence type="ECO:0000259" key="3">
    <source>
        <dbReference type="Pfam" id="PF00144"/>
    </source>
</evidence>
<dbReference type="PANTHER" id="PTHR46825:SF12">
    <property type="entry name" value="PENICILLIN-BINDING PROTEIN 4"/>
    <property type="match status" value="1"/>
</dbReference>
<name>A0A4Q2UQE2_9BACT</name>
<evidence type="ECO:0000313" key="5">
    <source>
        <dbReference type="Proteomes" id="UP000290407"/>
    </source>
</evidence>
<gene>
    <name evidence="4" type="ORF">EQG79_06340</name>
</gene>
<reference evidence="4 5" key="1">
    <citation type="submission" date="2019-01" db="EMBL/GenBank/DDBJ databases">
        <title>Spirosoma flava sp. nov., a propanil-degrading bacterium isolated from herbicide-contaminated soil.</title>
        <authorList>
            <person name="Zhang L."/>
            <person name="Jiang J.-D."/>
        </authorList>
    </citation>
    <scope>NUCLEOTIDE SEQUENCE [LARGE SCALE GENOMIC DNA]</scope>
    <source>
        <strain evidence="4 5">TY50</strain>
    </source>
</reference>
<keyword evidence="2" id="KW-0732">Signal</keyword>
<evidence type="ECO:0000313" key="4">
    <source>
        <dbReference type="EMBL" id="RYC71744.1"/>
    </source>
</evidence>
<dbReference type="Gene3D" id="3.40.710.10">
    <property type="entry name" value="DD-peptidase/beta-lactamase superfamily"/>
    <property type="match status" value="1"/>
</dbReference>
<dbReference type="SMART" id="SM00028">
    <property type="entry name" value="TPR"/>
    <property type="match status" value="1"/>
</dbReference>
<dbReference type="PANTHER" id="PTHR46825">
    <property type="entry name" value="D-ALANYL-D-ALANINE-CARBOXYPEPTIDASE/ENDOPEPTIDASE AMPH"/>
    <property type="match status" value="1"/>
</dbReference>
<dbReference type="SUPFAM" id="SSF56601">
    <property type="entry name" value="beta-lactamase/transpeptidase-like"/>
    <property type="match status" value="1"/>
</dbReference>
<protein>
    <recommendedName>
        <fullName evidence="3">Beta-lactamase-related domain-containing protein</fullName>
    </recommendedName>
</protein>
<organism evidence="4 5">
    <name type="scientific">Spirosoma sordidisoli</name>
    <dbReference type="NCBI Taxonomy" id="2502893"/>
    <lineage>
        <taxon>Bacteria</taxon>
        <taxon>Pseudomonadati</taxon>
        <taxon>Bacteroidota</taxon>
        <taxon>Cytophagia</taxon>
        <taxon>Cytophagales</taxon>
        <taxon>Cytophagaceae</taxon>
        <taxon>Spirosoma</taxon>
    </lineage>
</organism>
<dbReference type="RefSeq" id="WP_129600715.1">
    <property type="nucleotide sequence ID" value="NZ_SBLB01000001.1"/>
</dbReference>
<evidence type="ECO:0000256" key="1">
    <source>
        <dbReference type="PROSITE-ProRule" id="PRU00339"/>
    </source>
</evidence>
<feature type="signal peptide" evidence="2">
    <location>
        <begin position="1"/>
        <end position="22"/>
    </location>
</feature>
<dbReference type="AlphaFoldDB" id="A0A4Q2UQE2"/>
<dbReference type="PROSITE" id="PS50005">
    <property type="entry name" value="TPR"/>
    <property type="match status" value="1"/>
</dbReference>
<proteinExistence type="predicted"/>
<dbReference type="InterPro" id="IPR019734">
    <property type="entry name" value="TPR_rpt"/>
</dbReference>
<keyword evidence="5" id="KW-1185">Reference proteome</keyword>
<feature type="repeat" description="TPR" evidence="1">
    <location>
        <begin position="561"/>
        <end position="594"/>
    </location>
</feature>
<dbReference type="InterPro" id="IPR050491">
    <property type="entry name" value="AmpC-like"/>
</dbReference>
<dbReference type="Gene3D" id="1.25.40.10">
    <property type="entry name" value="Tetratricopeptide repeat domain"/>
    <property type="match status" value="1"/>
</dbReference>
<comment type="caution">
    <text evidence="4">The sequence shown here is derived from an EMBL/GenBank/DDBJ whole genome shotgun (WGS) entry which is preliminary data.</text>
</comment>
<feature type="domain" description="Beta-lactamase-related" evidence="3">
    <location>
        <begin position="54"/>
        <end position="390"/>
    </location>
</feature>
<dbReference type="EMBL" id="SBLB01000001">
    <property type="protein sequence ID" value="RYC71744.1"/>
    <property type="molecule type" value="Genomic_DNA"/>
</dbReference>